<evidence type="ECO:0000256" key="10">
    <source>
        <dbReference type="RuleBase" id="RU000488"/>
    </source>
</evidence>
<dbReference type="Proteomes" id="UP001632037">
    <property type="component" value="Unassembled WGS sequence"/>
</dbReference>
<accession>A0ABD3FI55</accession>
<protein>
    <recommendedName>
        <fullName evidence="13">Mitochondrial Carrier (MC) Family</fullName>
    </recommendedName>
</protein>
<evidence type="ECO:0000256" key="9">
    <source>
        <dbReference type="PROSITE-ProRule" id="PRU00282"/>
    </source>
</evidence>
<dbReference type="InterPro" id="IPR018108">
    <property type="entry name" value="MCP_transmembrane"/>
</dbReference>
<evidence type="ECO:0000256" key="3">
    <source>
        <dbReference type="ARBA" id="ARBA00022448"/>
    </source>
</evidence>
<dbReference type="Pfam" id="PF00153">
    <property type="entry name" value="Mito_carr"/>
    <property type="match status" value="2"/>
</dbReference>
<reference evidence="11 12" key="1">
    <citation type="submission" date="2024-09" db="EMBL/GenBank/DDBJ databases">
        <title>Genome sequencing and assembly of Phytophthora oleae, isolate VK10A, causative agent of rot of olive drupes.</title>
        <authorList>
            <person name="Conti Taguali S."/>
            <person name="Riolo M."/>
            <person name="La Spada F."/>
            <person name="Cacciola S.O."/>
            <person name="Dionisio G."/>
        </authorList>
    </citation>
    <scope>NUCLEOTIDE SEQUENCE [LARGE SCALE GENOMIC DNA]</scope>
    <source>
        <strain evidence="11 12">VK10A</strain>
    </source>
</reference>
<evidence type="ECO:0000313" key="11">
    <source>
        <dbReference type="EMBL" id="KAL3666087.1"/>
    </source>
</evidence>
<dbReference type="EMBL" id="JBIMZQ010000018">
    <property type="protein sequence ID" value="KAL3666087.1"/>
    <property type="molecule type" value="Genomic_DNA"/>
</dbReference>
<comment type="caution">
    <text evidence="11">The sequence shown here is derived from an EMBL/GenBank/DDBJ whole genome shotgun (WGS) entry which is preliminary data.</text>
</comment>
<keyword evidence="8 9" id="KW-0472">Membrane</keyword>
<evidence type="ECO:0000313" key="12">
    <source>
        <dbReference type="Proteomes" id="UP001632037"/>
    </source>
</evidence>
<name>A0ABD3FI55_9STRA</name>
<dbReference type="Gene3D" id="1.50.40.10">
    <property type="entry name" value="Mitochondrial carrier domain"/>
    <property type="match status" value="1"/>
</dbReference>
<keyword evidence="5" id="KW-0677">Repeat</keyword>
<dbReference type="InterPro" id="IPR050567">
    <property type="entry name" value="Mitochondrial_Carrier"/>
</dbReference>
<dbReference type="SUPFAM" id="SSF103506">
    <property type="entry name" value="Mitochondrial carrier"/>
    <property type="match status" value="1"/>
</dbReference>
<keyword evidence="6" id="KW-1133">Transmembrane helix</keyword>
<gene>
    <name evidence="11" type="ORF">V7S43_008878</name>
</gene>
<evidence type="ECO:0000256" key="7">
    <source>
        <dbReference type="ARBA" id="ARBA00023128"/>
    </source>
</evidence>
<evidence type="ECO:0008006" key="13">
    <source>
        <dbReference type="Google" id="ProtNLM"/>
    </source>
</evidence>
<dbReference type="PANTHER" id="PTHR45624">
    <property type="entry name" value="MITOCHONDRIAL BASIC AMINO ACIDS TRANSPORTER-RELATED"/>
    <property type="match status" value="1"/>
</dbReference>
<feature type="repeat" description="Solcar" evidence="9">
    <location>
        <begin position="105"/>
        <end position="194"/>
    </location>
</feature>
<evidence type="ECO:0000256" key="1">
    <source>
        <dbReference type="ARBA" id="ARBA00004225"/>
    </source>
</evidence>
<dbReference type="PROSITE" id="PS50920">
    <property type="entry name" value="SOLCAR"/>
    <property type="match status" value="2"/>
</dbReference>
<evidence type="ECO:0000256" key="5">
    <source>
        <dbReference type="ARBA" id="ARBA00022737"/>
    </source>
</evidence>
<keyword evidence="3 10" id="KW-0813">Transport</keyword>
<organism evidence="11 12">
    <name type="scientific">Phytophthora oleae</name>
    <dbReference type="NCBI Taxonomy" id="2107226"/>
    <lineage>
        <taxon>Eukaryota</taxon>
        <taxon>Sar</taxon>
        <taxon>Stramenopiles</taxon>
        <taxon>Oomycota</taxon>
        <taxon>Peronosporomycetes</taxon>
        <taxon>Peronosporales</taxon>
        <taxon>Peronosporaceae</taxon>
        <taxon>Phytophthora</taxon>
    </lineage>
</organism>
<sequence length="216" mass="23608">MIKEGQDARTFMKETLAVSLSGLVTLPTDLVTLRLQTQGCERVYKGVGDAFVRIAKEEGIRAFGKGGTSRLASSLLYTPLTNAFGGVSKKAVAMLHLQKIEDEEEMTPQHALEAVISALFVSTILTIPENITVKLQFQREALGQGVYRGPLDCMSKVFNREGATGLFRGWSSVLLRDVAIHPVLVGGFLATKPMVERRTRLPRRLSSCMVSPLQSA</sequence>
<dbReference type="AlphaFoldDB" id="A0ABD3FI55"/>
<evidence type="ECO:0000256" key="6">
    <source>
        <dbReference type="ARBA" id="ARBA00022989"/>
    </source>
</evidence>
<evidence type="ECO:0000256" key="8">
    <source>
        <dbReference type="ARBA" id="ARBA00023136"/>
    </source>
</evidence>
<keyword evidence="7" id="KW-0496">Mitochondrion</keyword>
<comment type="similarity">
    <text evidence="2 10">Belongs to the mitochondrial carrier (TC 2.A.29) family.</text>
</comment>
<dbReference type="InterPro" id="IPR023395">
    <property type="entry name" value="MCP_dom_sf"/>
</dbReference>
<comment type="subcellular location">
    <subcellularLocation>
        <location evidence="1">Mitochondrion membrane</location>
        <topology evidence="1">Multi-pass membrane protein</topology>
    </subcellularLocation>
</comment>
<evidence type="ECO:0000256" key="2">
    <source>
        <dbReference type="ARBA" id="ARBA00006375"/>
    </source>
</evidence>
<feature type="repeat" description="Solcar" evidence="9">
    <location>
        <begin position="9"/>
        <end position="91"/>
    </location>
</feature>
<proteinExistence type="inferred from homology"/>
<keyword evidence="12" id="KW-1185">Reference proteome</keyword>
<evidence type="ECO:0000256" key="4">
    <source>
        <dbReference type="ARBA" id="ARBA00022692"/>
    </source>
</evidence>
<keyword evidence="4 9" id="KW-0812">Transmembrane</keyword>
<dbReference type="GO" id="GO:0031966">
    <property type="term" value="C:mitochondrial membrane"/>
    <property type="evidence" value="ECO:0007669"/>
    <property type="project" value="UniProtKB-SubCell"/>
</dbReference>